<proteinExistence type="predicted"/>
<dbReference type="Proteomes" id="UP000676336">
    <property type="component" value="Unassembled WGS sequence"/>
</dbReference>
<dbReference type="PANTHER" id="PTHR42908">
    <property type="entry name" value="TRANSLATION ELONGATION FACTOR-RELATED"/>
    <property type="match status" value="1"/>
</dbReference>
<dbReference type="InterPro" id="IPR004161">
    <property type="entry name" value="EFTu-like_2"/>
</dbReference>
<feature type="domain" description="Translation elongation factor EFTu-like" evidence="1">
    <location>
        <begin position="1"/>
        <end position="61"/>
    </location>
</feature>
<evidence type="ECO:0000259" key="1">
    <source>
        <dbReference type="Pfam" id="PF03144"/>
    </source>
</evidence>
<name>A0A8S2ZAG7_9BILA</name>
<reference evidence="2" key="1">
    <citation type="submission" date="2021-02" db="EMBL/GenBank/DDBJ databases">
        <authorList>
            <person name="Nowell W R."/>
        </authorList>
    </citation>
    <scope>NUCLEOTIDE SEQUENCE</scope>
</reference>
<dbReference type="GO" id="GO:0071007">
    <property type="term" value="C:U2-type catalytic step 2 spliceosome"/>
    <property type="evidence" value="ECO:0007669"/>
    <property type="project" value="TreeGrafter"/>
</dbReference>
<comment type="caution">
    <text evidence="2">The sequence shown here is derived from an EMBL/GenBank/DDBJ whole genome shotgun (WGS) entry which is preliminary data.</text>
</comment>
<dbReference type="EMBL" id="CAJOBI010104256">
    <property type="protein sequence ID" value="CAF4602121.1"/>
    <property type="molecule type" value="Genomic_DNA"/>
</dbReference>
<dbReference type="SUPFAM" id="SSF50447">
    <property type="entry name" value="Translation proteins"/>
    <property type="match status" value="1"/>
</dbReference>
<dbReference type="GO" id="GO:0005829">
    <property type="term" value="C:cytosol"/>
    <property type="evidence" value="ECO:0007669"/>
    <property type="project" value="TreeGrafter"/>
</dbReference>
<dbReference type="GO" id="GO:0030623">
    <property type="term" value="F:U5 snRNA binding"/>
    <property type="evidence" value="ECO:0007669"/>
    <property type="project" value="TreeGrafter"/>
</dbReference>
<accession>A0A8S2ZAG7</accession>
<dbReference type="GO" id="GO:0005525">
    <property type="term" value="F:GTP binding"/>
    <property type="evidence" value="ECO:0007669"/>
    <property type="project" value="InterPro"/>
</dbReference>
<evidence type="ECO:0000313" key="3">
    <source>
        <dbReference type="Proteomes" id="UP000676336"/>
    </source>
</evidence>
<organism evidence="2 3">
    <name type="scientific">Rotaria magnacalcarata</name>
    <dbReference type="NCBI Taxonomy" id="392030"/>
    <lineage>
        <taxon>Eukaryota</taxon>
        <taxon>Metazoa</taxon>
        <taxon>Spiralia</taxon>
        <taxon>Gnathifera</taxon>
        <taxon>Rotifera</taxon>
        <taxon>Eurotatoria</taxon>
        <taxon>Bdelloidea</taxon>
        <taxon>Philodinida</taxon>
        <taxon>Philodinidae</taxon>
        <taxon>Rotaria</taxon>
    </lineage>
</organism>
<protein>
    <recommendedName>
        <fullName evidence="1">Translation elongation factor EFTu-like domain-containing protein</fullName>
    </recommendedName>
</protein>
<evidence type="ECO:0000313" key="2">
    <source>
        <dbReference type="EMBL" id="CAF4602121.1"/>
    </source>
</evidence>
<dbReference type="InterPro" id="IPR009000">
    <property type="entry name" value="Transl_B-barrel_sf"/>
</dbReference>
<feature type="non-terminal residue" evidence="2">
    <location>
        <position position="62"/>
    </location>
</feature>
<gene>
    <name evidence="2" type="ORF">SMN809_LOCUS39131</name>
</gene>
<dbReference type="GO" id="GO:0003924">
    <property type="term" value="F:GTPase activity"/>
    <property type="evidence" value="ECO:0007669"/>
    <property type="project" value="TreeGrafter"/>
</dbReference>
<feature type="non-terminal residue" evidence="2">
    <location>
        <position position="1"/>
    </location>
</feature>
<dbReference type="PANTHER" id="PTHR42908:SF6">
    <property type="entry name" value="116 KDA U5 SMALL NUCLEAR RIBONUCLEOPROTEIN COMPONENT"/>
    <property type="match status" value="1"/>
</dbReference>
<dbReference type="GO" id="GO:0046540">
    <property type="term" value="C:U4/U6 x U5 tri-snRNP complex"/>
    <property type="evidence" value="ECO:0007669"/>
    <property type="project" value="TreeGrafter"/>
</dbReference>
<dbReference type="Pfam" id="PF03144">
    <property type="entry name" value="GTP_EFTU_D2"/>
    <property type="match status" value="1"/>
</dbReference>
<dbReference type="AlphaFoldDB" id="A0A8S2ZAG7"/>
<dbReference type="GO" id="GO:0000398">
    <property type="term" value="P:mRNA splicing, via spliceosome"/>
    <property type="evidence" value="ECO:0007669"/>
    <property type="project" value="TreeGrafter"/>
</dbReference>
<sequence>LGRIFCGTLKSGQDVRILGENYTLKDPEDSFSCAVGRLWVFNARYRIELNRVPAGSWVLIEG</sequence>
<dbReference type="Gene3D" id="2.40.30.10">
    <property type="entry name" value="Translation factors"/>
    <property type="match status" value="1"/>
</dbReference>